<dbReference type="InterPro" id="IPR011009">
    <property type="entry name" value="Kinase-like_dom_sf"/>
</dbReference>
<feature type="compositionally biased region" description="Low complexity" evidence="1">
    <location>
        <begin position="626"/>
        <end position="636"/>
    </location>
</feature>
<dbReference type="InterPro" id="IPR040976">
    <property type="entry name" value="Pkinase_fungal"/>
</dbReference>
<evidence type="ECO:0000256" key="1">
    <source>
        <dbReference type="SAM" id="MobiDB-lite"/>
    </source>
</evidence>
<dbReference type="GO" id="GO:0004672">
    <property type="term" value="F:protein kinase activity"/>
    <property type="evidence" value="ECO:0007669"/>
    <property type="project" value="InterPro"/>
</dbReference>
<organism evidence="3 4">
    <name type="scientific">Coemansia aciculifera</name>
    <dbReference type="NCBI Taxonomy" id="417176"/>
    <lineage>
        <taxon>Eukaryota</taxon>
        <taxon>Fungi</taxon>
        <taxon>Fungi incertae sedis</taxon>
        <taxon>Zoopagomycota</taxon>
        <taxon>Kickxellomycotina</taxon>
        <taxon>Kickxellomycetes</taxon>
        <taxon>Kickxellales</taxon>
        <taxon>Kickxellaceae</taxon>
        <taxon>Coemansia</taxon>
    </lineage>
</organism>
<dbReference type="GO" id="GO:0005524">
    <property type="term" value="F:ATP binding"/>
    <property type="evidence" value="ECO:0007669"/>
    <property type="project" value="InterPro"/>
</dbReference>
<dbReference type="EMBL" id="JANBUY010000247">
    <property type="protein sequence ID" value="KAJ2861085.1"/>
    <property type="molecule type" value="Genomic_DNA"/>
</dbReference>
<dbReference type="InterPro" id="IPR000719">
    <property type="entry name" value="Prot_kinase_dom"/>
</dbReference>
<comment type="caution">
    <text evidence="3">The sequence shown here is derived from an EMBL/GenBank/DDBJ whole genome shotgun (WGS) entry which is preliminary data.</text>
</comment>
<dbReference type="InterPro" id="IPR050235">
    <property type="entry name" value="CK1_Ser-Thr_kinase"/>
</dbReference>
<dbReference type="PANTHER" id="PTHR11909">
    <property type="entry name" value="CASEIN KINASE-RELATED"/>
    <property type="match status" value="1"/>
</dbReference>
<dbReference type="AlphaFoldDB" id="A0A9W8M1K6"/>
<dbReference type="Gene3D" id="1.10.510.10">
    <property type="entry name" value="Transferase(Phosphotransferase) domain 1"/>
    <property type="match status" value="1"/>
</dbReference>
<feature type="compositionally biased region" description="Low complexity" evidence="1">
    <location>
        <begin position="582"/>
        <end position="594"/>
    </location>
</feature>
<dbReference type="Proteomes" id="UP001140074">
    <property type="component" value="Unassembled WGS sequence"/>
</dbReference>
<feature type="region of interest" description="Disordered" evidence="1">
    <location>
        <begin position="582"/>
        <end position="737"/>
    </location>
</feature>
<accession>A0A9W8M1K6</accession>
<feature type="domain" description="Protein kinase" evidence="2">
    <location>
        <begin position="230"/>
        <end position="552"/>
    </location>
</feature>
<feature type="compositionally biased region" description="Polar residues" evidence="1">
    <location>
        <begin position="651"/>
        <end position="667"/>
    </location>
</feature>
<dbReference type="Pfam" id="PF17667">
    <property type="entry name" value="Pkinase_fungal"/>
    <property type="match status" value="1"/>
</dbReference>
<evidence type="ECO:0000313" key="3">
    <source>
        <dbReference type="EMBL" id="KAJ2861085.1"/>
    </source>
</evidence>
<sequence length="737" mass="81301">MLKGQKSALAKTGLAKQDRESPYISKDKQHTPVYKSLLKPDIVFSFNMRDASTFEDLFLALEAKKESGKNTYRNHIGQLADYALALRECQPTRKFVPVLFLHGCRLDILVFSHRGYFRAPLGPVLYANERDQNNSFRHKTIGKSLCCLWFLLTLPAHQFGFLFDSQGVPSRLRFSTSGSLATVADAGTAVDGGVVEVGDFINRTAHITGRCTSLYEATYKGERAILKLSYTRTNRLPEGAVYEVLRNYKRPQADSGEHIDSGGHVDIGNLTDSGEVIDIGNQTDISEQGVPNVPEIFLSGNLVEEFDSFRLEFLVMEHCGTPIVEHIRGMRESKDDNVRSQAAAQAELYVKQVTSTLTMALAAGVLHRDISPGNIAIKDDGAFVIDWGYAKLLREPYDKQFAMEIAERWSFNWNVVLAMEIAKDPFTGTPMYMSTRLLLKAETRGIYDELESLLYVILDAFSDRKRTPNCKKKSAKPTVQPPGFTFYSSEVTALTRLSCMQSSKCFLGKFGVVADSTVVPMKMLDDMRRFLFFSGDVHIGGDILEEKDFPRLFDHTAALGFMGEETEDRLFPLVGGDIKSYSSTSAPAASQQTALRSTGPAPQFTLPFTEQGRSDPVGGSFGPVAGGSRAPSASAAHVTPSPSMRVAHPNISATRPFTSSPLSNKLSTAAFELTDIPVPHPRTMPDSSAKENEAPKGNTTMYHDNPSKGENKRDTDAQAQDAPQNPPKRRRGQAQNQ</sequence>
<feature type="compositionally biased region" description="Basic residues" evidence="1">
    <location>
        <begin position="727"/>
        <end position="737"/>
    </location>
</feature>
<evidence type="ECO:0000259" key="2">
    <source>
        <dbReference type="PROSITE" id="PS50011"/>
    </source>
</evidence>
<dbReference type="SUPFAM" id="SSF56112">
    <property type="entry name" value="Protein kinase-like (PK-like)"/>
    <property type="match status" value="1"/>
</dbReference>
<gene>
    <name evidence="3" type="ORF">GGH94_005122</name>
</gene>
<name>A0A9W8M1K6_9FUNG</name>
<keyword evidence="4" id="KW-1185">Reference proteome</keyword>
<evidence type="ECO:0000313" key="4">
    <source>
        <dbReference type="Proteomes" id="UP001140074"/>
    </source>
</evidence>
<feature type="compositionally biased region" description="Basic and acidic residues" evidence="1">
    <location>
        <begin position="705"/>
        <end position="716"/>
    </location>
</feature>
<reference evidence="3" key="1">
    <citation type="submission" date="2022-07" db="EMBL/GenBank/DDBJ databases">
        <title>Phylogenomic reconstructions and comparative analyses of Kickxellomycotina fungi.</title>
        <authorList>
            <person name="Reynolds N.K."/>
            <person name="Stajich J.E."/>
            <person name="Barry K."/>
            <person name="Grigoriev I.V."/>
            <person name="Crous P."/>
            <person name="Smith M.E."/>
        </authorList>
    </citation>
    <scope>NUCLEOTIDE SEQUENCE</scope>
    <source>
        <strain evidence="3">RSA 476</strain>
    </source>
</reference>
<protein>
    <recommendedName>
        <fullName evidence="2">Protein kinase domain-containing protein</fullName>
    </recommendedName>
</protein>
<proteinExistence type="predicted"/>
<dbReference type="PROSITE" id="PS50011">
    <property type="entry name" value="PROTEIN_KINASE_DOM"/>
    <property type="match status" value="1"/>
</dbReference>